<evidence type="ECO:0000313" key="8">
    <source>
        <dbReference type="EMBL" id="KAJ3436653.1"/>
    </source>
</evidence>
<dbReference type="PANTHER" id="PTHR13315">
    <property type="entry name" value="METALLO PHOSPHOESTERASE RELATED"/>
    <property type="match status" value="1"/>
</dbReference>
<evidence type="ECO:0000256" key="4">
    <source>
        <dbReference type="ARBA" id="ARBA00023136"/>
    </source>
</evidence>
<gene>
    <name evidence="8" type="ORF">M0812_18714</name>
</gene>
<accession>A0AAV7Z922</accession>
<evidence type="ECO:0000256" key="1">
    <source>
        <dbReference type="ARBA" id="ARBA00004141"/>
    </source>
</evidence>
<name>A0AAV7Z922_9EUKA</name>
<dbReference type="InterPro" id="IPR029052">
    <property type="entry name" value="Metallo-depent_PP-like"/>
</dbReference>
<comment type="caution">
    <text evidence="8">The sequence shown here is derived from an EMBL/GenBank/DDBJ whole genome shotgun (WGS) entry which is preliminary data.</text>
</comment>
<evidence type="ECO:0000313" key="9">
    <source>
        <dbReference type="Proteomes" id="UP001146793"/>
    </source>
</evidence>
<keyword evidence="3 6" id="KW-1133">Transmembrane helix</keyword>
<keyword evidence="2 6" id="KW-0812">Transmembrane</keyword>
<dbReference type="PANTHER" id="PTHR13315:SF1">
    <property type="entry name" value="PROTEIN TED1"/>
    <property type="match status" value="1"/>
</dbReference>
<dbReference type="Pfam" id="PF00149">
    <property type="entry name" value="Metallophos"/>
    <property type="match status" value="1"/>
</dbReference>
<dbReference type="Proteomes" id="UP001146793">
    <property type="component" value="Unassembled WGS sequence"/>
</dbReference>
<evidence type="ECO:0000256" key="2">
    <source>
        <dbReference type="ARBA" id="ARBA00022692"/>
    </source>
</evidence>
<evidence type="ECO:0000256" key="6">
    <source>
        <dbReference type="SAM" id="Phobius"/>
    </source>
</evidence>
<dbReference type="InterPro" id="IPR004843">
    <property type="entry name" value="Calcineurin-like_PHP"/>
</dbReference>
<proteinExistence type="predicted"/>
<dbReference type="GO" id="GO:0016787">
    <property type="term" value="F:hydrolase activity"/>
    <property type="evidence" value="ECO:0007669"/>
    <property type="project" value="InterPro"/>
</dbReference>
<feature type="compositionally biased region" description="Basic and acidic residues" evidence="5">
    <location>
        <begin position="386"/>
        <end position="404"/>
    </location>
</feature>
<feature type="region of interest" description="Disordered" evidence="5">
    <location>
        <begin position="386"/>
        <end position="434"/>
    </location>
</feature>
<dbReference type="Gene3D" id="3.60.21.10">
    <property type="match status" value="1"/>
</dbReference>
<protein>
    <submittedName>
        <fullName evidence="8">Metallo phosphoesterase related</fullName>
    </submittedName>
</protein>
<keyword evidence="4 6" id="KW-0472">Membrane</keyword>
<feature type="domain" description="Calcineurin-like phosphoesterase" evidence="7">
    <location>
        <begin position="42"/>
        <end position="293"/>
    </location>
</feature>
<evidence type="ECO:0000256" key="3">
    <source>
        <dbReference type="ARBA" id="ARBA00022989"/>
    </source>
</evidence>
<dbReference type="EMBL" id="JANTQA010000036">
    <property type="protein sequence ID" value="KAJ3436653.1"/>
    <property type="molecule type" value="Genomic_DNA"/>
</dbReference>
<feature type="transmembrane region" description="Helical" evidence="6">
    <location>
        <begin position="12"/>
        <end position="30"/>
    </location>
</feature>
<dbReference type="GO" id="GO:0006506">
    <property type="term" value="P:GPI anchor biosynthetic process"/>
    <property type="evidence" value="ECO:0007669"/>
    <property type="project" value="InterPro"/>
</dbReference>
<dbReference type="SUPFAM" id="SSF56300">
    <property type="entry name" value="Metallo-dependent phosphatases"/>
    <property type="match status" value="1"/>
</dbReference>
<organism evidence="8 9">
    <name type="scientific">Anaeramoeba flamelloides</name>
    <dbReference type="NCBI Taxonomy" id="1746091"/>
    <lineage>
        <taxon>Eukaryota</taxon>
        <taxon>Metamonada</taxon>
        <taxon>Anaeramoebidae</taxon>
        <taxon>Anaeramoeba</taxon>
    </lineage>
</organism>
<feature type="compositionally biased region" description="Basic residues" evidence="5">
    <location>
        <begin position="405"/>
        <end position="434"/>
    </location>
</feature>
<comment type="subcellular location">
    <subcellularLocation>
        <location evidence="1">Membrane</location>
        <topology evidence="1">Multi-pass membrane protein</topology>
    </subcellularLocation>
</comment>
<sequence>MAKISFQFLKIFTTIFLILVWILILNFGIVPSSKLEKQATDRIIVAADLQIEQGGFRGAGNKYQEFNEKFNVFYYHLIMKNIAKYFKPSHLVMLGDQFWSENSGEEDFQKLKQKLNVVLSPFLQSKNEVKIHNISGNHDLGYGNQRRRYNNKRWIKEYGKLNTYFQLKTGQIFLLLDTLSLDNKPSQINDNEVEPSEKKMKSVKYHQELALNPLKVIDKVNKIRKRDESNHPVFLFSHLPFYKPDNNCADNFDIEYSERTGRVIEQTMLTESTSKHLIEGINPALIMSGHDHVGCQYLHSNRFKEITVRSMLAEYGGHFLIIEILPDGGFYVSHCGFITHLTFFFLCLLSALWVLILSLSFVFSKKKNQKNLITLMKENISQKVEKKINEKERVKNASKNEKKKNGNKKQNKRKKNSKMSRQKKKNQRRKKKAD</sequence>
<dbReference type="AlphaFoldDB" id="A0AAV7Z922"/>
<dbReference type="GO" id="GO:0016020">
    <property type="term" value="C:membrane"/>
    <property type="evidence" value="ECO:0007669"/>
    <property type="project" value="UniProtKB-SubCell"/>
</dbReference>
<dbReference type="GO" id="GO:0005783">
    <property type="term" value="C:endoplasmic reticulum"/>
    <property type="evidence" value="ECO:0007669"/>
    <property type="project" value="TreeGrafter"/>
</dbReference>
<feature type="transmembrane region" description="Helical" evidence="6">
    <location>
        <begin position="341"/>
        <end position="363"/>
    </location>
</feature>
<reference evidence="8" key="1">
    <citation type="submission" date="2022-08" db="EMBL/GenBank/DDBJ databases">
        <title>Novel sulphate-reducing endosymbionts in the free-living metamonad Anaeramoeba.</title>
        <authorList>
            <person name="Jerlstrom-Hultqvist J."/>
            <person name="Cepicka I."/>
            <person name="Gallot-Lavallee L."/>
            <person name="Salas-Leiva D."/>
            <person name="Curtis B.A."/>
            <person name="Zahonova K."/>
            <person name="Pipaliya S."/>
            <person name="Dacks J."/>
            <person name="Roger A.J."/>
        </authorList>
    </citation>
    <scope>NUCLEOTIDE SEQUENCE</scope>
    <source>
        <strain evidence="8">Busselton2</strain>
    </source>
</reference>
<evidence type="ECO:0000259" key="7">
    <source>
        <dbReference type="Pfam" id="PF00149"/>
    </source>
</evidence>
<dbReference type="InterPro" id="IPR033308">
    <property type="entry name" value="PGAP5/Cdc1/Ted1"/>
</dbReference>
<evidence type="ECO:0000256" key="5">
    <source>
        <dbReference type="SAM" id="MobiDB-lite"/>
    </source>
</evidence>